<dbReference type="PROSITE" id="PS50977">
    <property type="entry name" value="HTH_TETR_2"/>
    <property type="match status" value="1"/>
</dbReference>
<evidence type="ECO:0000313" key="7">
    <source>
        <dbReference type="Proteomes" id="UP001501237"/>
    </source>
</evidence>
<accession>A0ABP6QD15</accession>
<evidence type="ECO:0000259" key="5">
    <source>
        <dbReference type="PROSITE" id="PS50977"/>
    </source>
</evidence>
<dbReference type="InterPro" id="IPR001647">
    <property type="entry name" value="HTH_TetR"/>
</dbReference>
<evidence type="ECO:0000256" key="4">
    <source>
        <dbReference type="PROSITE-ProRule" id="PRU00335"/>
    </source>
</evidence>
<dbReference type="PANTHER" id="PTHR30055:SF234">
    <property type="entry name" value="HTH-TYPE TRANSCRIPTIONAL REGULATOR BETI"/>
    <property type="match status" value="1"/>
</dbReference>
<dbReference type="EMBL" id="BAAAUV010000011">
    <property type="protein sequence ID" value="GAA3219908.1"/>
    <property type="molecule type" value="Genomic_DNA"/>
</dbReference>
<dbReference type="SUPFAM" id="SSF46689">
    <property type="entry name" value="Homeodomain-like"/>
    <property type="match status" value="1"/>
</dbReference>
<keyword evidence="3" id="KW-0804">Transcription</keyword>
<comment type="caution">
    <text evidence="6">The sequence shown here is derived from an EMBL/GenBank/DDBJ whole genome shotgun (WGS) entry which is preliminary data.</text>
</comment>
<dbReference type="Pfam" id="PF00440">
    <property type="entry name" value="TetR_N"/>
    <property type="match status" value="1"/>
</dbReference>
<feature type="domain" description="HTH tetR-type" evidence="5">
    <location>
        <begin position="13"/>
        <end position="73"/>
    </location>
</feature>
<name>A0ABP6QD15_9ACTN</name>
<sequence length="207" mass="23491">MVVIRRTQEERTATTRRALLDATVACLVEHGYQGTTTTRVVERAGVSRGAQVHHFPTKNDLVLAAVQHLAEKRAEAFVASGLAALKASDDWIGDALDLIWEVHQGALFEASMELWMAARTDPELREQVAAFERGVTATFVELCRTFLGDRADDRQTRDDLYVVLETVRGLRLLTFVHPGEHDALDRRWQRSKIRLRRMLTWRPSDAE</sequence>
<dbReference type="PANTHER" id="PTHR30055">
    <property type="entry name" value="HTH-TYPE TRANSCRIPTIONAL REGULATOR RUTR"/>
    <property type="match status" value="1"/>
</dbReference>
<organism evidence="6 7">
    <name type="scientific">Actinocorallia longicatena</name>
    <dbReference type="NCBI Taxonomy" id="111803"/>
    <lineage>
        <taxon>Bacteria</taxon>
        <taxon>Bacillati</taxon>
        <taxon>Actinomycetota</taxon>
        <taxon>Actinomycetes</taxon>
        <taxon>Streptosporangiales</taxon>
        <taxon>Thermomonosporaceae</taxon>
        <taxon>Actinocorallia</taxon>
    </lineage>
</organism>
<dbReference type="InterPro" id="IPR009057">
    <property type="entry name" value="Homeodomain-like_sf"/>
</dbReference>
<evidence type="ECO:0000313" key="6">
    <source>
        <dbReference type="EMBL" id="GAA3219908.1"/>
    </source>
</evidence>
<evidence type="ECO:0000256" key="2">
    <source>
        <dbReference type="ARBA" id="ARBA00023125"/>
    </source>
</evidence>
<feature type="DNA-binding region" description="H-T-H motif" evidence="4">
    <location>
        <begin position="36"/>
        <end position="55"/>
    </location>
</feature>
<proteinExistence type="predicted"/>
<reference evidence="7" key="1">
    <citation type="journal article" date="2019" name="Int. J. Syst. Evol. Microbiol.">
        <title>The Global Catalogue of Microorganisms (GCM) 10K type strain sequencing project: providing services to taxonomists for standard genome sequencing and annotation.</title>
        <authorList>
            <consortium name="The Broad Institute Genomics Platform"/>
            <consortium name="The Broad Institute Genome Sequencing Center for Infectious Disease"/>
            <person name="Wu L."/>
            <person name="Ma J."/>
        </authorList>
    </citation>
    <scope>NUCLEOTIDE SEQUENCE [LARGE SCALE GENOMIC DNA]</scope>
    <source>
        <strain evidence="7">JCM 9377</strain>
    </source>
</reference>
<dbReference type="RefSeq" id="WP_344831380.1">
    <property type="nucleotide sequence ID" value="NZ_BAAAUV010000011.1"/>
</dbReference>
<keyword evidence="7" id="KW-1185">Reference proteome</keyword>
<protein>
    <submittedName>
        <fullName evidence="6">TetR/AcrR family transcriptional regulator</fullName>
    </submittedName>
</protein>
<dbReference type="InterPro" id="IPR050109">
    <property type="entry name" value="HTH-type_TetR-like_transc_reg"/>
</dbReference>
<dbReference type="PRINTS" id="PR00455">
    <property type="entry name" value="HTHTETR"/>
</dbReference>
<keyword evidence="1" id="KW-0805">Transcription regulation</keyword>
<evidence type="ECO:0000256" key="1">
    <source>
        <dbReference type="ARBA" id="ARBA00023015"/>
    </source>
</evidence>
<keyword evidence="2 4" id="KW-0238">DNA-binding</keyword>
<dbReference type="Gene3D" id="1.10.357.10">
    <property type="entry name" value="Tetracycline Repressor, domain 2"/>
    <property type="match status" value="1"/>
</dbReference>
<dbReference type="Proteomes" id="UP001501237">
    <property type="component" value="Unassembled WGS sequence"/>
</dbReference>
<evidence type="ECO:0000256" key="3">
    <source>
        <dbReference type="ARBA" id="ARBA00023163"/>
    </source>
</evidence>
<gene>
    <name evidence="6" type="ORF">GCM10010468_44180</name>
</gene>